<name>A0AAV2INY7_LYMST</name>
<feature type="non-terminal residue" evidence="2">
    <location>
        <position position="1"/>
    </location>
</feature>
<accession>A0AAV2INY7</accession>
<organism evidence="2 3">
    <name type="scientific">Lymnaea stagnalis</name>
    <name type="common">Great pond snail</name>
    <name type="synonym">Helix stagnalis</name>
    <dbReference type="NCBI Taxonomy" id="6523"/>
    <lineage>
        <taxon>Eukaryota</taxon>
        <taxon>Metazoa</taxon>
        <taxon>Spiralia</taxon>
        <taxon>Lophotrochozoa</taxon>
        <taxon>Mollusca</taxon>
        <taxon>Gastropoda</taxon>
        <taxon>Heterobranchia</taxon>
        <taxon>Euthyneura</taxon>
        <taxon>Panpulmonata</taxon>
        <taxon>Hygrophila</taxon>
        <taxon>Lymnaeoidea</taxon>
        <taxon>Lymnaeidae</taxon>
        <taxon>Lymnaea</taxon>
    </lineage>
</organism>
<proteinExistence type="predicted"/>
<dbReference type="EMBL" id="CAXITT010001963">
    <property type="protein sequence ID" value="CAL1548863.1"/>
    <property type="molecule type" value="Genomic_DNA"/>
</dbReference>
<feature type="compositionally biased region" description="Acidic residues" evidence="1">
    <location>
        <begin position="78"/>
        <end position="88"/>
    </location>
</feature>
<reference evidence="2 3" key="1">
    <citation type="submission" date="2024-04" db="EMBL/GenBank/DDBJ databases">
        <authorList>
            <consortium name="Genoscope - CEA"/>
            <person name="William W."/>
        </authorList>
    </citation>
    <scope>NUCLEOTIDE SEQUENCE [LARGE SCALE GENOMIC DNA]</scope>
</reference>
<gene>
    <name evidence="2" type="ORF">GSLYS_00022180001</name>
</gene>
<feature type="non-terminal residue" evidence="2">
    <location>
        <position position="104"/>
    </location>
</feature>
<protein>
    <submittedName>
        <fullName evidence="2">Uncharacterized protein</fullName>
    </submittedName>
</protein>
<keyword evidence="3" id="KW-1185">Reference proteome</keyword>
<comment type="caution">
    <text evidence="2">The sequence shown here is derived from an EMBL/GenBank/DDBJ whole genome shotgun (WGS) entry which is preliminary data.</text>
</comment>
<feature type="region of interest" description="Disordered" evidence="1">
    <location>
        <begin position="72"/>
        <end position="104"/>
    </location>
</feature>
<feature type="compositionally biased region" description="Basic and acidic residues" evidence="1">
    <location>
        <begin position="1"/>
        <end position="11"/>
    </location>
</feature>
<sequence length="104" mass="11531">KISDQGPHDVTEVETNFNGEVGKESIVDDVNGAEVVDDLVVTPRQELQPVDVEVAEVATVSKSNSVIIETTLEKSIQDEIDEQPEEQPEEQHEEQPEVYDGDDE</sequence>
<dbReference type="AlphaFoldDB" id="A0AAV2INY7"/>
<evidence type="ECO:0000313" key="2">
    <source>
        <dbReference type="EMBL" id="CAL1548863.1"/>
    </source>
</evidence>
<evidence type="ECO:0000256" key="1">
    <source>
        <dbReference type="SAM" id="MobiDB-lite"/>
    </source>
</evidence>
<feature type="region of interest" description="Disordered" evidence="1">
    <location>
        <begin position="1"/>
        <end position="22"/>
    </location>
</feature>
<evidence type="ECO:0000313" key="3">
    <source>
        <dbReference type="Proteomes" id="UP001497497"/>
    </source>
</evidence>
<dbReference type="Proteomes" id="UP001497497">
    <property type="component" value="Unassembled WGS sequence"/>
</dbReference>